<dbReference type="EMBL" id="JAHHUM010002393">
    <property type="protein sequence ID" value="KAK5603882.1"/>
    <property type="molecule type" value="Genomic_DNA"/>
</dbReference>
<evidence type="ECO:0008006" key="3">
    <source>
        <dbReference type="Google" id="ProtNLM"/>
    </source>
</evidence>
<organism evidence="1 2">
    <name type="scientific">Crenichthys baileyi</name>
    <name type="common">White River springfish</name>
    <dbReference type="NCBI Taxonomy" id="28760"/>
    <lineage>
        <taxon>Eukaryota</taxon>
        <taxon>Metazoa</taxon>
        <taxon>Chordata</taxon>
        <taxon>Craniata</taxon>
        <taxon>Vertebrata</taxon>
        <taxon>Euteleostomi</taxon>
        <taxon>Actinopterygii</taxon>
        <taxon>Neopterygii</taxon>
        <taxon>Teleostei</taxon>
        <taxon>Neoteleostei</taxon>
        <taxon>Acanthomorphata</taxon>
        <taxon>Ovalentaria</taxon>
        <taxon>Atherinomorphae</taxon>
        <taxon>Cyprinodontiformes</taxon>
        <taxon>Goodeidae</taxon>
        <taxon>Crenichthys</taxon>
    </lineage>
</organism>
<keyword evidence="2" id="KW-1185">Reference proteome</keyword>
<evidence type="ECO:0000313" key="2">
    <source>
        <dbReference type="Proteomes" id="UP001311232"/>
    </source>
</evidence>
<comment type="caution">
    <text evidence="1">The sequence shown here is derived from an EMBL/GenBank/DDBJ whole genome shotgun (WGS) entry which is preliminary data.</text>
</comment>
<proteinExistence type="predicted"/>
<accession>A0AAV9R4A3</accession>
<dbReference type="AlphaFoldDB" id="A0AAV9R4A3"/>
<evidence type="ECO:0000313" key="1">
    <source>
        <dbReference type="EMBL" id="KAK5603882.1"/>
    </source>
</evidence>
<name>A0AAV9R4A3_9TELE</name>
<dbReference type="Proteomes" id="UP001311232">
    <property type="component" value="Unassembled WGS sequence"/>
</dbReference>
<gene>
    <name evidence="1" type="ORF">CRENBAI_026467</name>
</gene>
<protein>
    <recommendedName>
        <fullName evidence="3">Secreted protein</fullName>
    </recommendedName>
</protein>
<sequence length="67" mass="6955">MGPIPAVCSCNIVASVAFPAAVEVPCSAWFLSVFGLLSCSSPWHVLVLHTATIGAHRDALLSFLGLC</sequence>
<reference evidence="1 2" key="1">
    <citation type="submission" date="2021-06" db="EMBL/GenBank/DDBJ databases">
        <authorList>
            <person name="Palmer J.M."/>
        </authorList>
    </citation>
    <scope>NUCLEOTIDE SEQUENCE [LARGE SCALE GENOMIC DNA]</scope>
    <source>
        <strain evidence="1 2">MEX-2019</strain>
        <tissue evidence="1">Muscle</tissue>
    </source>
</reference>